<dbReference type="SUPFAM" id="SSF54862">
    <property type="entry name" value="4Fe-4S ferredoxins"/>
    <property type="match status" value="1"/>
</dbReference>
<dbReference type="GO" id="GO:0051536">
    <property type="term" value="F:iron-sulfur cluster binding"/>
    <property type="evidence" value="ECO:0007669"/>
    <property type="project" value="UniProtKB-KW"/>
</dbReference>
<feature type="domain" description="4Fe-4S ferredoxin-type" evidence="4">
    <location>
        <begin position="13"/>
        <end position="42"/>
    </location>
</feature>
<dbReference type="Gene3D" id="3.30.70.20">
    <property type="match status" value="1"/>
</dbReference>
<dbReference type="SUPFAM" id="SSF53920">
    <property type="entry name" value="Fe-only hydrogenase"/>
    <property type="match status" value="1"/>
</dbReference>
<dbReference type="eggNOG" id="COG1145">
    <property type="taxonomic scope" value="Bacteria"/>
</dbReference>
<dbReference type="Pfam" id="PF02256">
    <property type="entry name" value="Fe_hyd_SSU"/>
    <property type="match status" value="1"/>
</dbReference>
<dbReference type="Proteomes" id="UP000009071">
    <property type="component" value="Chromosome"/>
</dbReference>
<dbReference type="InterPro" id="IPR009016">
    <property type="entry name" value="Fe_hydrogenase"/>
</dbReference>
<dbReference type="InterPro" id="IPR003149">
    <property type="entry name" value="Fe_hydrogenase_ssu"/>
</dbReference>
<dbReference type="InterPro" id="IPR017896">
    <property type="entry name" value="4Fe4S_Fe-S-bd"/>
</dbReference>
<dbReference type="HOGENOM" id="CLU_018240_2_0_7"/>
<dbReference type="STRING" id="573370.DMR_43510"/>
<accession>C4XQW2</accession>
<dbReference type="RefSeq" id="WP_015862962.1">
    <property type="nucleotide sequence ID" value="NC_012796.1"/>
</dbReference>
<organism evidence="5 6">
    <name type="scientific">Solidesulfovibrio magneticus (strain ATCC 700980 / DSM 13731 / RS-1)</name>
    <name type="common">Desulfovibrio magneticus</name>
    <dbReference type="NCBI Taxonomy" id="573370"/>
    <lineage>
        <taxon>Bacteria</taxon>
        <taxon>Pseudomonadati</taxon>
        <taxon>Thermodesulfobacteriota</taxon>
        <taxon>Desulfovibrionia</taxon>
        <taxon>Desulfovibrionales</taxon>
        <taxon>Desulfovibrionaceae</taxon>
        <taxon>Solidesulfovibrio</taxon>
    </lineage>
</organism>
<dbReference type="InterPro" id="IPR017900">
    <property type="entry name" value="4Fe4S_Fe_S_CS"/>
</dbReference>
<reference evidence="5 6" key="1">
    <citation type="journal article" date="2009" name="Genome Res.">
        <title>Whole genome sequence of Desulfovibrio magneticus strain RS-1 revealed common gene clusters in magnetotactic bacteria.</title>
        <authorList>
            <person name="Nakazawa H."/>
            <person name="Arakaki A."/>
            <person name="Narita-Yamada S."/>
            <person name="Yashiro I."/>
            <person name="Jinno K."/>
            <person name="Aoki N."/>
            <person name="Tsuruyama A."/>
            <person name="Okamura Y."/>
            <person name="Tanikawa S."/>
            <person name="Fujita N."/>
            <person name="Takeyama H."/>
            <person name="Matsunaga T."/>
        </authorList>
    </citation>
    <scope>NUCLEOTIDE SEQUENCE [LARGE SCALE GENOMIC DNA]</scope>
    <source>
        <strain evidence="6">ATCC 700980 / DSM 13731 / RS-1</strain>
    </source>
</reference>
<dbReference type="SMART" id="SM00902">
    <property type="entry name" value="Fe_hyd_SSU"/>
    <property type="match status" value="1"/>
</dbReference>
<name>C4XQW2_SOLM1</name>
<evidence type="ECO:0000313" key="6">
    <source>
        <dbReference type="Proteomes" id="UP000009071"/>
    </source>
</evidence>
<keyword evidence="2" id="KW-0408">Iron</keyword>
<dbReference type="Pfam" id="PF13237">
    <property type="entry name" value="Fer4_10"/>
    <property type="match status" value="1"/>
</dbReference>
<protein>
    <submittedName>
        <fullName evidence="5">Fe hydrogenase</fullName>
    </submittedName>
</protein>
<keyword evidence="3" id="KW-0411">Iron-sulfur</keyword>
<evidence type="ECO:0000259" key="4">
    <source>
        <dbReference type="PROSITE" id="PS51379"/>
    </source>
</evidence>
<dbReference type="Gene3D" id="3.40.50.1780">
    <property type="match status" value="1"/>
</dbReference>
<proteinExistence type="predicted"/>
<dbReference type="Gene3D" id="3.40.950.10">
    <property type="entry name" value="Fe-only Hydrogenase (Larger Subunit), Chain L, domain 3"/>
    <property type="match status" value="1"/>
</dbReference>
<dbReference type="InterPro" id="IPR050340">
    <property type="entry name" value="Cytosolic_Fe-S_CAF"/>
</dbReference>
<feature type="domain" description="4Fe-4S ferredoxin-type" evidence="4">
    <location>
        <begin position="43"/>
        <end position="72"/>
    </location>
</feature>
<dbReference type="eggNOG" id="COG4624">
    <property type="taxonomic scope" value="Bacteria"/>
</dbReference>
<evidence type="ECO:0000256" key="2">
    <source>
        <dbReference type="ARBA" id="ARBA00023004"/>
    </source>
</evidence>
<sequence>MSARPVIAPGVAPVIAIDPNLCTGCRRCAEVCPVGAVTGPQGQAQTIDAERCVLCGQCVQVCCAFAAPFDEPAHDPAAIRRQRGASEAAGPVFAAHARCDLDAAKVLVADPSRVAMVQCAPAVRVTLAEEFGLAPGSLTPGKLAAGLRRLGFAVVYDTTFAADVTVMEESAELLARIAEGGRLPLFTSCCPAWVRHVETAWPELTPHLSSCKSPQQMAGALFKSYAASLDGFDPAAVASVSVMPCTAKKHEAARPELRSGPAALADVDAVVTVTELAAWLKEAGIDFAALPGEPFDAPLGRYSGAGVIFGATGGVMEAALRTAVALCGEGRETAGPESGIVFTPAGPGVARAEFELAGNKLAAVTVSGLANVGPLLEAVAAGTADFQFMEVMCCPGGCVAGGGTPKLLPGVDVAAAVAARRQALGNHDRALPVRAAHANPAVTELYAAFLERPLSHRSHELLHTVYGGAAKGGHD</sequence>
<dbReference type="PROSITE" id="PS00198">
    <property type="entry name" value="4FE4S_FER_1"/>
    <property type="match status" value="1"/>
</dbReference>
<dbReference type="PANTHER" id="PTHR11615">
    <property type="entry name" value="NITRATE, FORMATE, IRON DEHYDROGENASE"/>
    <property type="match status" value="1"/>
</dbReference>
<evidence type="ECO:0000256" key="3">
    <source>
        <dbReference type="ARBA" id="ARBA00023014"/>
    </source>
</evidence>
<evidence type="ECO:0000313" key="5">
    <source>
        <dbReference type="EMBL" id="BAH77842.1"/>
    </source>
</evidence>
<dbReference type="InterPro" id="IPR036991">
    <property type="entry name" value="Fe_hydrogenase_ssu_sf"/>
</dbReference>
<gene>
    <name evidence="5" type="ordered locus">DMR_43510</name>
</gene>
<dbReference type="AlphaFoldDB" id="C4XQW2"/>
<keyword evidence="1" id="KW-0479">Metal-binding</keyword>
<dbReference type="GO" id="GO:0046872">
    <property type="term" value="F:metal ion binding"/>
    <property type="evidence" value="ECO:0007669"/>
    <property type="project" value="UniProtKB-KW"/>
</dbReference>
<dbReference type="PROSITE" id="PS51379">
    <property type="entry name" value="4FE4S_FER_2"/>
    <property type="match status" value="2"/>
</dbReference>
<evidence type="ECO:0000256" key="1">
    <source>
        <dbReference type="ARBA" id="ARBA00022723"/>
    </source>
</evidence>
<dbReference type="KEGG" id="dma:DMR_43510"/>
<dbReference type="EMBL" id="AP010904">
    <property type="protein sequence ID" value="BAH77842.1"/>
    <property type="molecule type" value="Genomic_DNA"/>
</dbReference>
<dbReference type="Gene3D" id="4.10.260.20">
    <property type="entry name" value="Iron hydrogenase, small subunit"/>
    <property type="match status" value="1"/>
</dbReference>
<dbReference type="InterPro" id="IPR004108">
    <property type="entry name" value="Fe_hydrogenase_lsu_C"/>
</dbReference>
<dbReference type="Pfam" id="PF02906">
    <property type="entry name" value="Fe_hyd_lg_C"/>
    <property type="match status" value="1"/>
</dbReference>
<dbReference type="OrthoDB" id="9810782at2"/>
<keyword evidence="6" id="KW-1185">Reference proteome</keyword>